<dbReference type="OrthoDB" id="9766390at2"/>
<dbReference type="Proteomes" id="UP000198736">
    <property type="component" value="Unassembled WGS sequence"/>
</dbReference>
<gene>
    <name evidence="2" type="ORF">COMA2_20171</name>
</gene>
<keyword evidence="3" id="KW-1185">Reference proteome</keyword>
<sequence>MKIAIGLLVLVGLLVGVALALPFLIDLNKYQDQYKPLIEDALNRKVQLQDIRLTVWPRIGARVTGFAVLDDQAFSADPFASLSSLDVGVKLMPLLSGKVEVEEITLRRPVITVIKNKNGVLNASTIGRKGVPVPEKPSRAPIPSTEGPLKILALLAVDRVSIDGGKLTYRDLSAAKPTEYVLQDLEVLLQSVRLGQTPSLHVGSLVQPFNLPVKLDGSFGPLRETMDIEAINFQLGLGKTDFTITGKAAGNDAIIDISSPVINTANLPVALPLKTPVEIKNLQMTAEVMGQEAKLKSLSFRLFDGEVKGQGKVIAGSDMPPFKGAVTIQGLQLGPALNAVAETPISISGTAGADLSVQGRGFSMPDLTKALEGTGRMAVKDGKIEGVNLLQEVVSALKVAGISIDDVKATAFSTIETDLAIKQGVINVQRLLMDSHDFQATGGGTIGFDQRLNLAVNLTLSQGVSQKIAAASPVAKIALKDGRLSLPLMITGTTQAPSYGVDLKGLTGKVQEQVKKRVEEAVDGLLKGTTKPEDLQKEGKELLKGLFGR</sequence>
<dbReference type="STRING" id="1742973.COMA2_20171"/>
<proteinExistence type="predicted"/>
<organism evidence="2 3">
    <name type="scientific">Candidatus Nitrospira nitrificans</name>
    <dbReference type="NCBI Taxonomy" id="1742973"/>
    <lineage>
        <taxon>Bacteria</taxon>
        <taxon>Pseudomonadati</taxon>
        <taxon>Nitrospirota</taxon>
        <taxon>Nitrospiria</taxon>
        <taxon>Nitrospirales</taxon>
        <taxon>Nitrospiraceae</taxon>
        <taxon>Nitrospira</taxon>
    </lineage>
</organism>
<dbReference type="InterPro" id="IPR052894">
    <property type="entry name" value="AsmA-related"/>
</dbReference>
<dbReference type="EMBL" id="CZPZ01000012">
    <property type="protein sequence ID" value="CUS35258.1"/>
    <property type="molecule type" value="Genomic_DNA"/>
</dbReference>
<feature type="domain" description="AsmA" evidence="1">
    <location>
        <begin position="4"/>
        <end position="195"/>
    </location>
</feature>
<dbReference type="AlphaFoldDB" id="A0A0S4LEY3"/>
<dbReference type="RefSeq" id="WP_090896688.1">
    <property type="nucleotide sequence ID" value="NZ_CZPZ01000012.1"/>
</dbReference>
<evidence type="ECO:0000313" key="2">
    <source>
        <dbReference type="EMBL" id="CUS35258.1"/>
    </source>
</evidence>
<reference evidence="3" key="1">
    <citation type="submission" date="2015-10" db="EMBL/GenBank/DDBJ databases">
        <authorList>
            <person name="Luecker S."/>
            <person name="Luecker S."/>
        </authorList>
    </citation>
    <scope>NUCLEOTIDE SEQUENCE [LARGE SCALE GENOMIC DNA]</scope>
</reference>
<evidence type="ECO:0000313" key="3">
    <source>
        <dbReference type="Proteomes" id="UP000198736"/>
    </source>
</evidence>
<feature type="domain" description="AsmA" evidence="1">
    <location>
        <begin position="279"/>
        <end position="429"/>
    </location>
</feature>
<dbReference type="GO" id="GO:0005886">
    <property type="term" value="C:plasma membrane"/>
    <property type="evidence" value="ECO:0007669"/>
    <property type="project" value="TreeGrafter"/>
</dbReference>
<dbReference type="InterPro" id="IPR007844">
    <property type="entry name" value="AsmA"/>
</dbReference>
<dbReference type="GO" id="GO:0090313">
    <property type="term" value="P:regulation of protein targeting to membrane"/>
    <property type="evidence" value="ECO:0007669"/>
    <property type="project" value="TreeGrafter"/>
</dbReference>
<dbReference type="PANTHER" id="PTHR30441:SF8">
    <property type="entry name" value="DUF748 DOMAIN-CONTAINING PROTEIN"/>
    <property type="match status" value="1"/>
</dbReference>
<accession>A0A0S4LEY3</accession>
<dbReference type="Pfam" id="PF05170">
    <property type="entry name" value="AsmA"/>
    <property type="match status" value="2"/>
</dbReference>
<protein>
    <recommendedName>
        <fullName evidence="1">AsmA domain-containing protein</fullName>
    </recommendedName>
</protein>
<dbReference type="PANTHER" id="PTHR30441">
    <property type="entry name" value="DUF748 DOMAIN-CONTAINING PROTEIN"/>
    <property type="match status" value="1"/>
</dbReference>
<evidence type="ECO:0000259" key="1">
    <source>
        <dbReference type="Pfam" id="PF05170"/>
    </source>
</evidence>
<name>A0A0S4LEY3_9BACT</name>